<evidence type="ECO:0008006" key="3">
    <source>
        <dbReference type="Google" id="ProtNLM"/>
    </source>
</evidence>
<dbReference type="EMBL" id="JAUCGR010000001">
    <property type="protein sequence ID" value="MDM7829943.1"/>
    <property type="molecule type" value="Genomic_DNA"/>
</dbReference>
<gene>
    <name evidence="1" type="ORF">QRT05_01235</name>
</gene>
<organism evidence="1 2">
    <name type="scientific">Cellulomonas edaphi</name>
    <dbReference type="NCBI Taxonomy" id="3053468"/>
    <lineage>
        <taxon>Bacteria</taxon>
        <taxon>Bacillati</taxon>
        <taxon>Actinomycetota</taxon>
        <taxon>Actinomycetes</taxon>
        <taxon>Micrococcales</taxon>
        <taxon>Cellulomonadaceae</taxon>
        <taxon>Cellulomonas</taxon>
    </lineage>
</organism>
<protein>
    <recommendedName>
        <fullName evidence="3">SRPBCC domain-containing protein</fullName>
    </recommendedName>
</protein>
<dbReference type="Proteomes" id="UP001321453">
    <property type="component" value="Unassembled WGS sequence"/>
</dbReference>
<comment type="caution">
    <text evidence="1">The sequence shown here is derived from an EMBL/GenBank/DDBJ whole genome shotgun (WGS) entry which is preliminary data.</text>
</comment>
<proteinExistence type="predicted"/>
<reference evidence="1 2" key="1">
    <citation type="submission" date="2023-06" db="EMBL/GenBank/DDBJ databases">
        <title>Cellulomonas sp. MW9 Whole genome sequence.</title>
        <authorList>
            <person name="Park S."/>
        </authorList>
    </citation>
    <scope>NUCLEOTIDE SEQUENCE [LARGE SCALE GENOMIC DNA]</scope>
    <source>
        <strain evidence="1 2">MW9</strain>
    </source>
</reference>
<evidence type="ECO:0000313" key="1">
    <source>
        <dbReference type="EMBL" id="MDM7829943.1"/>
    </source>
</evidence>
<accession>A0ABT7S2V3</accession>
<keyword evidence="2" id="KW-1185">Reference proteome</keyword>
<dbReference type="RefSeq" id="WP_289444451.1">
    <property type="nucleotide sequence ID" value="NZ_JAUCGR010000001.1"/>
</dbReference>
<name>A0ABT7S2V3_9CELL</name>
<sequence>MTLDRREIVAMEFPAVPATVWKHLRDPELVRRWYRWDAPDLDEHVAAFVAGTEGHDAAGRHTLTWPNHDVLTLGPAGGHPEITHLSVTRRSHEVAGFDGVYDYADAIWVAGAEQLRFAVTVQPGQPRRTLSVFGLDAGDRRERLLDRAGLHGVRGIPVGSNVQARRPDGTLLGGTLLHKSDELLVLHVHGITAALLVLVETPAASAPPHGTVGAVMSTYGLDDETFAQVESRWSDWWRMAGARPR</sequence>
<evidence type="ECO:0000313" key="2">
    <source>
        <dbReference type="Proteomes" id="UP001321453"/>
    </source>
</evidence>